<dbReference type="RefSeq" id="WP_045511407.1">
    <property type="nucleotide sequence ID" value="NZ_DF836085.1"/>
</dbReference>
<name>A0AAP7N7Z1_BACAM</name>
<organism evidence="1 2">
    <name type="scientific">Bacillus amyloliquefaciens</name>
    <name type="common">Bacillus velezensis</name>
    <dbReference type="NCBI Taxonomy" id="1390"/>
    <lineage>
        <taxon>Bacteria</taxon>
        <taxon>Bacillati</taxon>
        <taxon>Bacillota</taxon>
        <taxon>Bacilli</taxon>
        <taxon>Bacillales</taxon>
        <taxon>Bacillaceae</taxon>
        <taxon>Bacillus</taxon>
        <taxon>Bacillus amyloliquefaciens group</taxon>
    </lineage>
</organism>
<dbReference type="EMBL" id="MOEA01000003">
    <property type="protein sequence ID" value="OIK20942.1"/>
    <property type="molecule type" value="Genomic_DNA"/>
</dbReference>
<sequence>MNYLEDLKSYLEVITGKNFIKAATYIEAQETLLITYYKSYEEAVEYGFNVSKQDYENYFTQSKIEKLIVEETARLFRKYPFVQVIAIDLKFGGNDFSADVSREKFNSLTQTKLEKLSLDNGTWQEFQKEFTSGVKNAKRNNLFNEFIIK</sequence>
<proteinExistence type="predicted"/>
<evidence type="ECO:0000313" key="2">
    <source>
        <dbReference type="Proteomes" id="UP000180036"/>
    </source>
</evidence>
<dbReference type="Proteomes" id="UP000180036">
    <property type="component" value="Unassembled WGS sequence"/>
</dbReference>
<protein>
    <submittedName>
        <fullName evidence="1">Uncharacterized protein</fullName>
    </submittedName>
</protein>
<dbReference type="AlphaFoldDB" id="A0AAP7N7Z1"/>
<accession>A0AAP7N7Z1</accession>
<evidence type="ECO:0000313" key="1">
    <source>
        <dbReference type="EMBL" id="OIK20942.1"/>
    </source>
</evidence>
<comment type="caution">
    <text evidence="1">The sequence shown here is derived from an EMBL/GenBank/DDBJ whole genome shotgun (WGS) entry which is preliminary data.</text>
</comment>
<gene>
    <name evidence="1" type="ORF">BKP66_15135</name>
</gene>
<reference evidence="1 2" key="1">
    <citation type="submission" date="2016-10" db="EMBL/GenBank/DDBJ databases">
        <authorList>
            <person name="Marach S."/>
            <person name="Prathuangwong S."/>
            <person name="Takikawa Y."/>
            <person name="Dohra H."/>
        </authorList>
    </citation>
    <scope>NUCLEOTIDE SEQUENCE [LARGE SCALE GENOMIC DNA]</scope>
    <source>
        <strain evidence="1 2">K2</strain>
    </source>
</reference>